<dbReference type="Pfam" id="PF12833">
    <property type="entry name" value="HTH_18"/>
    <property type="match status" value="1"/>
</dbReference>
<dbReference type="InterPro" id="IPR018062">
    <property type="entry name" value="HTH_AraC-typ_CS"/>
</dbReference>
<dbReference type="InterPro" id="IPR050204">
    <property type="entry name" value="AraC_XylS_family_regulators"/>
</dbReference>
<dbReference type="GO" id="GO:0043565">
    <property type="term" value="F:sequence-specific DNA binding"/>
    <property type="evidence" value="ECO:0007669"/>
    <property type="project" value="InterPro"/>
</dbReference>
<dbReference type="RefSeq" id="WP_264055723.1">
    <property type="nucleotide sequence ID" value="NZ_JACKSW010000058.1"/>
</dbReference>
<dbReference type="SUPFAM" id="SSF46689">
    <property type="entry name" value="Homeodomain-like"/>
    <property type="match status" value="2"/>
</dbReference>
<evidence type="ECO:0000313" key="4">
    <source>
        <dbReference type="EMBL" id="ORA73257.1"/>
    </source>
</evidence>
<reference evidence="4 5" key="1">
    <citation type="submission" date="2017-02" db="EMBL/GenBank/DDBJ databases">
        <title>The new phylogeny of genus Mycobacterium.</title>
        <authorList>
            <person name="Tortoli E."/>
            <person name="Trovato A."/>
            <person name="Cirillo D.M."/>
        </authorList>
    </citation>
    <scope>NUCLEOTIDE SEQUENCE [LARGE SCALE GENOMIC DNA]</scope>
    <source>
        <strain evidence="4 5">DSM 44471</strain>
    </source>
</reference>
<accession>A0A1X0DLQ7</accession>
<dbReference type="EMBL" id="MVHR01000016">
    <property type="protein sequence ID" value="ORA73257.1"/>
    <property type="molecule type" value="Genomic_DNA"/>
</dbReference>
<dbReference type="InterPro" id="IPR009057">
    <property type="entry name" value="Homeodomain-like_sf"/>
</dbReference>
<dbReference type="Proteomes" id="UP000192566">
    <property type="component" value="Unassembled WGS sequence"/>
</dbReference>
<proteinExistence type="predicted"/>
<keyword evidence="2" id="KW-0238">DNA-binding</keyword>
<dbReference type="PANTHER" id="PTHR46796">
    <property type="entry name" value="HTH-TYPE TRANSCRIPTIONAL ACTIVATOR RHAS-RELATED"/>
    <property type="match status" value="1"/>
</dbReference>
<gene>
    <name evidence="4" type="ORF">BST25_13080</name>
</gene>
<keyword evidence="3" id="KW-0804">Transcription</keyword>
<dbReference type="Pfam" id="PF14525">
    <property type="entry name" value="AraC_binding_2"/>
    <property type="match status" value="1"/>
</dbReference>
<dbReference type="PROSITE" id="PS00041">
    <property type="entry name" value="HTH_ARAC_FAMILY_1"/>
    <property type="match status" value="1"/>
</dbReference>
<evidence type="ECO:0000256" key="3">
    <source>
        <dbReference type="ARBA" id="ARBA00023163"/>
    </source>
</evidence>
<dbReference type="GO" id="GO:0003700">
    <property type="term" value="F:DNA-binding transcription factor activity"/>
    <property type="evidence" value="ECO:0007669"/>
    <property type="project" value="InterPro"/>
</dbReference>
<dbReference type="Gene3D" id="1.10.10.60">
    <property type="entry name" value="Homeodomain-like"/>
    <property type="match status" value="1"/>
</dbReference>
<evidence type="ECO:0000256" key="2">
    <source>
        <dbReference type="ARBA" id="ARBA00023125"/>
    </source>
</evidence>
<dbReference type="PROSITE" id="PS01124">
    <property type="entry name" value="HTH_ARAC_FAMILY_2"/>
    <property type="match status" value="1"/>
</dbReference>
<dbReference type="InterPro" id="IPR018060">
    <property type="entry name" value="HTH_AraC"/>
</dbReference>
<sequence>MRVAPDAASGTSLRTRHADQARAILQDRLGRHSLRVLNPEGTVDFTLRQAQLDCITFFEISYGSDVEVFTSGLIDCYLLQLTLAGTCDVTTTEGRAEIGPGGFYVVNPSTAYRERWSSDATQLIVKLPRRPVDRLARADSEDRPVIFEQSSDPLPGPLDDLVKFLWRDLTTQGRARSSVIDRSAGNHLTKALLHLLPNSAVAVSAPDDLPACLFRADRYIRENLAGEIGLVDIAAAAGVSTRALENAFRRHWRTTPVAHVRNLRLEAAHSLLTDPVDGMSVTDAALACGFTHLGRFSQGYSRRFGELPSQSRRRALAATN</sequence>
<evidence type="ECO:0000313" key="5">
    <source>
        <dbReference type="Proteomes" id="UP000192566"/>
    </source>
</evidence>
<name>A0A1X0DLQ7_MYCHE</name>
<dbReference type="SMART" id="SM00342">
    <property type="entry name" value="HTH_ARAC"/>
    <property type="match status" value="1"/>
</dbReference>
<keyword evidence="1" id="KW-0805">Transcription regulation</keyword>
<dbReference type="STRING" id="53376.BST25_13080"/>
<evidence type="ECO:0000256" key="1">
    <source>
        <dbReference type="ARBA" id="ARBA00023015"/>
    </source>
</evidence>
<comment type="caution">
    <text evidence="4">The sequence shown here is derived from an EMBL/GenBank/DDBJ whole genome shotgun (WGS) entry which is preliminary data.</text>
</comment>
<protein>
    <submittedName>
        <fullName evidence="4">Uncharacterized protein</fullName>
    </submittedName>
</protein>
<dbReference type="InterPro" id="IPR035418">
    <property type="entry name" value="AraC-bd_2"/>
</dbReference>
<keyword evidence="5" id="KW-1185">Reference proteome</keyword>
<organism evidence="4 5">
    <name type="scientific">Mycobacterium heidelbergense</name>
    <dbReference type="NCBI Taxonomy" id="53376"/>
    <lineage>
        <taxon>Bacteria</taxon>
        <taxon>Bacillati</taxon>
        <taxon>Actinomycetota</taxon>
        <taxon>Actinomycetes</taxon>
        <taxon>Mycobacteriales</taxon>
        <taxon>Mycobacteriaceae</taxon>
        <taxon>Mycobacterium</taxon>
        <taxon>Mycobacterium simiae complex</taxon>
    </lineage>
</organism>
<dbReference type="PANTHER" id="PTHR46796:SF6">
    <property type="entry name" value="ARAC SUBFAMILY"/>
    <property type="match status" value="1"/>
</dbReference>
<dbReference type="AlphaFoldDB" id="A0A1X0DLQ7"/>